<organism evidence="3">
    <name type="scientific">Mesocestoides corti</name>
    <name type="common">Flatworm</name>
    <dbReference type="NCBI Taxonomy" id="53468"/>
    <lineage>
        <taxon>Eukaryota</taxon>
        <taxon>Metazoa</taxon>
        <taxon>Spiralia</taxon>
        <taxon>Lophotrochozoa</taxon>
        <taxon>Platyhelminthes</taxon>
        <taxon>Cestoda</taxon>
        <taxon>Eucestoda</taxon>
        <taxon>Cyclophyllidea</taxon>
        <taxon>Mesocestoididae</taxon>
        <taxon>Mesocestoides</taxon>
    </lineage>
</organism>
<reference evidence="3" key="1">
    <citation type="submission" date="2017-02" db="UniProtKB">
        <authorList>
            <consortium name="WormBaseParasite"/>
        </authorList>
    </citation>
    <scope>IDENTIFICATION</scope>
</reference>
<gene>
    <name evidence="1" type="ORF">MCOS_LOCUS9493</name>
</gene>
<keyword evidence="2" id="KW-1185">Reference proteome</keyword>
<evidence type="ECO:0000313" key="2">
    <source>
        <dbReference type="Proteomes" id="UP000267029"/>
    </source>
</evidence>
<sequence>MWKCLECRHPICLPFKLTVVMGTARDPNSGNCFGPAEVLGKVLIDSQLLLVRAELLAFRKSNDSTQMRQEFPGSVSKDFWSRVMQRLNAVTSQPLIETGFGPKFLLIGVRGAAPRVCQSRLRLVSSRLSLPPPPPAPPNM</sequence>
<dbReference type="AlphaFoldDB" id="A0A0R3UNU7"/>
<dbReference type="WBParaSite" id="MCOS_0000949201-mRNA-1">
    <property type="protein sequence ID" value="MCOS_0000949201-mRNA-1"/>
    <property type="gene ID" value="MCOS_0000949201"/>
</dbReference>
<proteinExistence type="predicted"/>
<dbReference type="EMBL" id="UXSR01005741">
    <property type="protein sequence ID" value="VDD83490.1"/>
    <property type="molecule type" value="Genomic_DNA"/>
</dbReference>
<evidence type="ECO:0000313" key="3">
    <source>
        <dbReference type="WBParaSite" id="MCOS_0000949201-mRNA-1"/>
    </source>
</evidence>
<name>A0A0R3UNU7_MESCO</name>
<protein>
    <submittedName>
        <fullName evidence="1 3">Uncharacterized protein</fullName>
    </submittedName>
</protein>
<evidence type="ECO:0000313" key="1">
    <source>
        <dbReference type="EMBL" id="VDD83490.1"/>
    </source>
</evidence>
<reference evidence="1 2" key="2">
    <citation type="submission" date="2018-10" db="EMBL/GenBank/DDBJ databases">
        <authorList>
            <consortium name="Pathogen Informatics"/>
        </authorList>
    </citation>
    <scope>NUCLEOTIDE SEQUENCE [LARGE SCALE GENOMIC DNA]</scope>
</reference>
<accession>A0A0R3UNU7</accession>
<dbReference type="Proteomes" id="UP000267029">
    <property type="component" value="Unassembled WGS sequence"/>
</dbReference>